<dbReference type="SMART" id="SM00248">
    <property type="entry name" value="ANK"/>
    <property type="match status" value="11"/>
</dbReference>
<dbReference type="EMBL" id="KQ416233">
    <property type="protein sequence ID" value="KOF97992.1"/>
    <property type="molecule type" value="Genomic_DNA"/>
</dbReference>
<dbReference type="PROSITE" id="PS50297">
    <property type="entry name" value="ANK_REP_REGION"/>
    <property type="match status" value="8"/>
</dbReference>
<feature type="repeat" description="ANK" evidence="3">
    <location>
        <begin position="251"/>
        <end position="283"/>
    </location>
</feature>
<dbReference type="PANTHER" id="PTHR24193">
    <property type="entry name" value="ANKYRIN REPEAT PROTEIN"/>
    <property type="match status" value="1"/>
</dbReference>
<feature type="repeat" description="ANK" evidence="3">
    <location>
        <begin position="316"/>
        <end position="348"/>
    </location>
</feature>
<gene>
    <name evidence="4" type="ORF">OCBIM_22027803mg</name>
</gene>
<dbReference type="KEGG" id="obi:106879999"/>
<dbReference type="Pfam" id="PF00023">
    <property type="entry name" value="Ank"/>
    <property type="match status" value="1"/>
</dbReference>
<dbReference type="Pfam" id="PF12796">
    <property type="entry name" value="Ank_2"/>
    <property type="match status" value="4"/>
</dbReference>
<dbReference type="InterPro" id="IPR002110">
    <property type="entry name" value="Ankyrin_rpt"/>
</dbReference>
<organism evidence="4">
    <name type="scientific">Octopus bimaculoides</name>
    <name type="common">California two-spotted octopus</name>
    <dbReference type="NCBI Taxonomy" id="37653"/>
    <lineage>
        <taxon>Eukaryota</taxon>
        <taxon>Metazoa</taxon>
        <taxon>Spiralia</taxon>
        <taxon>Lophotrochozoa</taxon>
        <taxon>Mollusca</taxon>
        <taxon>Cephalopoda</taxon>
        <taxon>Coleoidea</taxon>
        <taxon>Octopodiformes</taxon>
        <taxon>Octopoda</taxon>
        <taxon>Incirrata</taxon>
        <taxon>Octopodidae</taxon>
        <taxon>Octopus</taxon>
    </lineage>
</organism>
<feature type="repeat" description="ANK" evidence="3">
    <location>
        <begin position="150"/>
        <end position="182"/>
    </location>
</feature>
<accession>A0A0L8I965</accession>
<name>A0A0L8I965_OCTBM</name>
<dbReference type="PANTHER" id="PTHR24193:SF121">
    <property type="entry name" value="ADA2A-CONTAINING COMPLEX COMPONENT 3, ISOFORM D"/>
    <property type="match status" value="1"/>
</dbReference>
<sequence length="461" mass="51704">MLKKFKFTHLEVTATKLSEIINYGPITEFDSFMKTLVSPADICTTIDSNGETPLHTSIQKSRMECLKKMLELDLNIKARNNKGYTPLSYALLYGHMKIASQFIEKGAQVNEICVRKTGKTLLQKMVTINKLEAVRFLLENGALVNKCDESGMAPLHMAVISGHKTIVSILLEFGANINQINKFEQSPLQLAIQMNQPEMSKILINNGANLLMKDKADKTILNVSASVGNAEICRQILRQTSVNIDTKEKLLGRSPLHTACAVRSYPAAKLLIDYGANIKLLTRNRKAPINIATQAGSADIVKMLKEESELLERKSHRKTPLLLAIDQGHLQIVQYIINSKGSVNSKDVNGATPLHYAAKNGLFMFVKIFIENGADVNAKDKRMKTPLHEAFIYGHDKVANYLVEVGADLHCVDDIQMSPFDYKTLQNMWSNKHRTTSSKIQCIIDKWKKKTFLNQARSWNM</sequence>
<feature type="repeat" description="ANK" evidence="3">
    <location>
        <begin position="82"/>
        <end position="110"/>
    </location>
</feature>
<feature type="repeat" description="ANK" evidence="3">
    <location>
        <begin position="382"/>
        <end position="414"/>
    </location>
</feature>
<proteinExistence type="predicted"/>
<dbReference type="PRINTS" id="PR01415">
    <property type="entry name" value="ANKYRIN"/>
</dbReference>
<feature type="repeat" description="ANK" evidence="3">
    <location>
        <begin position="183"/>
        <end position="215"/>
    </location>
</feature>
<dbReference type="GO" id="GO:0005634">
    <property type="term" value="C:nucleus"/>
    <property type="evidence" value="ECO:0007669"/>
    <property type="project" value="TreeGrafter"/>
</dbReference>
<evidence type="ECO:0000256" key="3">
    <source>
        <dbReference type="PROSITE-ProRule" id="PRU00023"/>
    </source>
</evidence>
<dbReference type="InterPro" id="IPR050663">
    <property type="entry name" value="Ankyrin-SOCS_Box"/>
</dbReference>
<dbReference type="STRING" id="37653.A0A0L8I965"/>
<feature type="repeat" description="ANK" evidence="3">
    <location>
        <begin position="117"/>
        <end position="149"/>
    </location>
</feature>
<feature type="repeat" description="ANK" evidence="3">
    <location>
        <begin position="349"/>
        <end position="381"/>
    </location>
</feature>
<dbReference type="Gene3D" id="1.25.40.20">
    <property type="entry name" value="Ankyrin repeat-containing domain"/>
    <property type="match status" value="2"/>
</dbReference>
<keyword evidence="1" id="KW-0677">Repeat</keyword>
<dbReference type="OMA" id="HLSIIYQ"/>
<reference evidence="4" key="1">
    <citation type="submission" date="2015-07" db="EMBL/GenBank/DDBJ databases">
        <title>MeaNS - Measles Nucleotide Surveillance Program.</title>
        <authorList>
            <person name="Tran T."/>
            <person name="Druce J."/>
        </authorList>
    </citation>
    <scope>NUCLEOTIDE SEQUENCE</scope>
    <source>
        <strain evidence="4">UCB-OBI-ISO-001</strain>
        <tissue evidence="4">Gonad</tissue>
    </source>
</reference>
<protein>
    <submittedName>
        <fullName evidence="4">Uncharacterized protein</fullName>
    </submittedName>
</protein>
<dbReference type="AlphaFoldDB" id="A0A0L8I965"/>
<evidence type="ECO:0000256" key="2">
    <source>
        <dbReference type="ARBA" id="ARBA00023043"/>
    </source>
</evidence>
<evidence type="ECO:0000256" key="1">
    <source>
        <dbReference type="ARBA" id="ARBA00022737"/>
    </source>
</evidence>
<dbReference type="GO" id="GO:0045944">
    <property type="term" value="P:positive regulation of transcription by RNA polymerase II"/>
    <property type="evidence" value="ECO:0007669"/>
    <property type="project" value="TreeGrafter"/>
</dbReference>
<dbReference type="OrthoDB" id="6054468at2759"/>
<dbReference type="GO" id="GO:0000976">
    <property type="term" value="F:transcription cis-regulatory region binding"/>
    <property type="evidence" value="ECO:0007669"/>
    <property type="project" value="TreeGrafter"/>
</dbReference>
<dbReference type="InterPro" id="IPR036770">
    <property type="entry name" value="Ankyrin_rpt-contain_sf"/>
</dbReference>
<keyword evidence="2 3" id="KW-0040">ANK repeat</keyword>
<evidence type="ECO:0000313" key="4">
    <source>
        <dbReference type="EMBL" id="KOF97992.1"/>
    </source>
</evidence>
<feature type="repeat" description="ANK" evidence="3">
    <location>
        <begin position="49"/>
        <end position="81"/>
    </location>
</feature>
<dbReference type="PROSITE" id="PS50088">
    <property type="entry name" value="ANK_REPEAT"/>
    <property type="match status" value="9"/>
</dbReference>
<dbReference type="SUPFAM" id="SSF48403">
    <property type="entry name" value="Ankyrin repeat"/>
    <property type="match status" value="2"/>
</dbReference>